<dbReference type="AlphaFoldDB" id="A0A813K9S8"/>
<gene>
    <name evidence="2" type="ORF">PGLA2088_LOCUS28980</name>
</gene>
<evidence type="ECO:0000313" key="2">
    <source>
        <dbReference type="EMBL" id="CAE8694703.1"/>
    </source>
</evidence>
<feature type="compositionally biased region" description="Basic and acidic residues" evidence="1">
    <location>
        <begin position="56"/>
        <end position="71"/>
    </location>
</feature>
<feature type="non-terminal residue" evidence="2">
    <location>
        <position position="1"/>
    </location>
</feature>
<feature type="non-terminal residue" evidence="2">
    <location>
        <position position="274"/>
    </location>
</feature>
<proteinExistence type="predicted"/>
<organism evidence="2 3">
    <name type="scientific">Polarella glacialis</name>
    <name type="common">Dinoflagellate</name>
    <dbReference type="NCBI Taxonomy" id="89957"/>
    <lineage>
        <taxon>Eukaryota</taxon>
        <taxon>Sar</taxon>
        <taxon>Alveolata</taxon>
        <taxon>Dinophyceae</taxon>
        <taxon>Suessiales</taxon>
        <taxon>Suessiaceae</taxon>
        <taxon>Polarella</taxon>
    </lineage>
</organism>
<dbReference type="Pfam" id="PF00612">
    <property type="entry name" value="IQ"/>
    <property type="match status" value="1"/>
</dbReference>
<dbReference type="EMBL" id="CAJNNW010028109">
    <property type="protein sequence ID" value="CAE8694703.1"/>
    <property type="molecule type" value="Genomic_DNA"/>
</dbReference>
<evidence type="ECO:0000313" key="3">
    <source>
        <dbReference type="Proteomes" id="UP000626109"/>
    </source>
</evidence>
<sequence length="274" mass="30779">CGRYPTHLWDGPFHRLVDKHVPPKVLYARSVVKRRGANVDNRTRKAFLDSCCPGRHPIDRSTDRGEAEAEAGRSGTDANERKQEEHGQECLILKEMLAGPESAWPEEARNEKSLLGDFMREGKQVGAKQWYKGQIQETGQIDAKTGTRNYSETAWLSQQILCQQCPSPKIAVELLLALVQFSKVAKKIPSVDAIPVLNKWGVLCIAAATSIQSCWRAHAARTALGCGLYSAIIIRRAALCIQRAWRWSLLKRRMHILSLALQVMRSVRTSSFYV</sequence>
<comment type="caution">
    <text evidence="2">The sequence shown here is derived from an EMBL/GenBank/DDBJ whole genome shotgun (WGS) entry which is preliminary data.</text>
</comment>
<reference evidence="2" key="1">
    <citation type="submission" date="2021-02" db="EMBL/GenBank/DDBJ databases">
        <authorList>
            <person name="Dougan E. K."/>
            <person name="Rhodes N."/>
            <person name="Thang M."/>
            <person name="Chan C."/>
        </authorList>
    </citation>
    <scope>NUCLEOTIDE SEQUENCE</scope>
</reference>
<accession>A0A813K9S8</accession>
<feature type="region of interest" description="Disordered" evidence="1">
    <location>
        <begin position="51"/>
        <end position="85"/>
    </location>
</feature>
<dbReference type="CDD" id="cd23767">
    <property type="entry name" value="IQCD"/>
    <property type="match status" value="1"/>
</dbReference>
<dbReference type="InterPro" id="IPR000048">
    <property type="entry name" value="IQ_motif_EF-hand-BS"/>
</dbReference>
<protein>
    <submittedName>
        <fullName evidence="2">Uncharacterized protein</fullName>
    </submittedName>
</protein>
<dbReference type="Gene3D" id="1.20.5.190">
    <property type="match status" value="1"/>
</dbReference>
<evidence type="ECO:0000256" key="1">
    <source>
        <dbReference type="SAM" id="MobiDB-lite"/>
    </source>
</evidence>
<dbReference type="Proteomes" id="UP000626109">
    <property type="component" value="Unassembled WGS sequence"/>
</dbReference>
<name>A0A813K9S8_POLGL</name>